<reference evidence="2 3" key="1">
    <citation type="submission" date="2024-02" db="EMBL/GenBank/DDBJ databases">
        <title>Discinaceae phylogenomics.</title>
        <authorList>
            <person name="Dirks A.C."/>
            <person name="James T.Y."/>
        </authorList>
    </citation>
    <scope>NUCLEOTIDE SEQUENCE [LARGE SCALE GENOMIC DNA]</scope>
    <source>
        <strain evidence="2 3">ACD0624</strain>
    </source>
</reference>
<evidence type="ECO:0000313" key="2">
    <source>
        <dbReference type="EMBL" id="KAL0634913.1"/>
    </source>
</evidence>
<evidence type="ECO:0000313" key="3">
    <source>
        <dbReference type="Proteomes" id="UP001447188"/>
    </source>
</evidence>
<accession>A0ABR3GGI2</accession>
<dbReference type="EMBL" id="JBBBZM010000082">
    <property type="protein sequence ID" value="KAL0634913.1"/>
    <property type="molecule type" value="Genomic_DNA"/>
</dbReference>
<feature type="coiled-coil region" evidence="1">
    <location>
        <begin position="246"/>
        <end position="280"/>
    </location>
</feature>
<dbReference type="Proteomes" id="UP001447188">
    <property type="component" value="Unassembled WGS sequence"/>
</dbReference>
<sequence>MLPTSFEQQLQSLKTSVNDRKSDLDVLSTHQSSVVEADIQNARAANINAMAKLFSLVQYIQKVDDALLGRSFIGMWKSVEAIMEEEHPKIQQLMDDVEPSLAGADKVAGLALQNAMDLALRVSVFYDTKVMKLEQQLVETSDELQNVIRENTNAIAKAQASQERLANKVELKQGEKQRLGLRTSEVEYDGQNALKECKESAGLAFYAVGLGFIFPPVALLGAVVGVASGTQIVANGIKALSKFSEAAVLNDRKADVERKLQHLQHQVDQLMKKTTELERDRCKCRDMKTLFGRLESKAVNVRHTTQRLEFSLVGAKAATTYRLVKIRSARTQVNALQYVDTRERIIEILDHIAHEIRGGFVSDQSSKSWFTRLFENPYAELLYDGWFGTVSRPKRIDEFEEHRKLADGLKRIRACTPKVLKIQDQIAEASGLGCGDKRHANTFEFILPLRCTRMLGLAENFWVRSQINAVHLRLMRIDSRAGNGSSAPGEKVYEDA</sequence>
<gene>
    <name evidence="2" type="ORF">Q9L58_006193</name>
</gene>
<keyword evidence="3" id="KW-1185">Reference proteome</keyword>
<comment type="caution">
    <text evidence="2">The sequence shown here is derived from an EMBL/GenBank/DDBJ whole genome shotgun (WGS) entry which is preliminary data.</text>
</comment>
<organism evidence="2 3">
    <name type="scientific">Discina gigas</name>
    <dbReference type="NCBI Taxonomy" id="1032678"/>
    <lineage>
        <taxon>Eukaryota</taxon>
        <taxon>Fungi</taxon>
        <taxon>Dikarya</taxon>
        <taxon>Ascomycota</taxon>
        <taxon>Pezizomycotina</taxon>
        <taxon>Pezizomycetes</taxon>
        <taxon>Pezizales</taxon>
        <taxon>Discinaceae</taxon>
        <taxon>Discina</taxon>
    </lineage>
</organism>
<evidence type="ECO:0000256" key="1">
    <source>
        <dbReference type="SAM" id="Coils"/>
    </source>
</evidence>
<keyword evidence="1" id="KW-0175">Coiled coil</keyword>
<protein>
    <submittedName>
        <fullName evidence="2">Uncharacterized protein</fullName>
    </submittedName>
</protein>
<proteinExistence type="predicted"/>
<name>A0ABR3GGI2_9PEZI</name>